<comment type="caution">
    <text evidence="1">The sequence shown here is derived from an EMBL/GenBank/DDBJ whole genome shotgun (WGS) entry which is preliminary data.</text>
</comment>
<accession>A0A4Q0ZIS3</accession>
<evidence type="ECO:0000313" key="1">
    <source>
        <dbReference type="EMBL" id="RXJ83428.1"/>
    </source>
</evidence>
<reference evidence="1 2" key="1">
    <citation type="submission" date="2017-10" db="EMBL/GenBank/DDBJ databases">
        <title>Genomics of the genus Arcobacter.</title>
        <authorList>
            <person name="Perez-Cataluna A."/>
            <person name="Figueras M.J."/>
        </authorList>
    </citation>
    <scope>NUCLEOTIDE SEQUENCE [LARGE SCALE GENOMIC DNA]</scope>
    <source>
        <strain evidence="1 2">F26</strain>
    </source>
</reference>
<evidence type="ECO:0000313" key="2">
    <source>
        <dbReference type="Proteomes" id="UP000290870"/>
    </source>
</evidence>
<gene>
    <name evidence="1" type="ORF">CRU90_09425</name>
</gene>
<dbReference type="AlphaFoldDB" id="A0A4Q0ZIS3"/>
<proteinExistence type="predicted"/>
<sequence length="79" mass="9381">MNKVNPSIINKSIHNFEGIKKSLENLIYELKEFSDDNNLSKIRFTKIIEVIDTKNKQLLTVDELYRYSEARDLLDCNFR</sequence>
<name>A0A4Q0ZIS3_9BACT</name>
<dbReference type="RefSeq" id="WP_128987037.1">
    <property type="nucleotide sequence ID" value="NZ_PDJZ01000011.1"/>
</dbReference>
<protein>
    <submittedName>
        <fullName evidence="1">Uncharacterized protein</fullName>
    </submittedName>
</protein>
<organism evidence="1 2">
    <name type="scientific">Arcobacter cloacae</name>
    <dbReference type="NCBI Taxonomy" id="1054034"/>
    <lineage>
        <taxon>Bacteria</taxon>
        <taxon>Pseudomonadati</taxon>
        <taxon>Campylobacterota</taxon>
        <taxon>Epsilonproteobacteria</taxon>
        <taxon>Campylobacterales</taxon>
        <taxon>Arcobacteraceae</taxon>
        <taxon>Arcobacter</taxon>
    </lineage>
</organism>
<dbReference type="EMBL" id="PDJZ01000011">
    <property type="protein sequence ID" value="RXJ83428.1"/>
    <property type="molecule type" value="Genomic_DNA"/>
</dbReference>
<dbReference type="Proteomes" id="UP000290870">
    <property type="component" value="Unassembled WGS sequence"/>
</dbReference>